<evidence type="ECO:0000259" key="8">
    <source>
        <dbReference type="Pfam" id="PF02751"/>
    </source>
</evidence>
<geneLocation type="nucleomorph" evidence="9"/>
<keyword evidence="5 6" id="KW-0539">Nucleus</keyword>
<comment type="subcellular location">
    <subcellularLocation>
        <location evidence="1 6">Nucleus</location>
    </subcellularLocation>
</comment>
<evidence type="ECO:0000313" key="10">
    <source>
        <dbReference type="Proteomes" id="UP000243127"/>
    </source>
</evidence>
<feature type="domain" description="Transcription initiation factor IIA gamma subunit C-terminal" evidence="8">
    <location>
        <begin position="59"/>
        <end position="103"/>
    </location>
</feature>
<evidence type="ECO:0000256" key="5">
    <source>
        <dbReference type="ARBA" id="ARBA00023242"/>
    </source>
</evidence>
<accession>A9BLC8</accession>
<dbReference type="InterPro" id="IPR015871">
    <property type="entry name" value="TFIIA_gsu_C"/>
</dbReference>
<name>A9BLC8_HEMAN</name>
<dbReference type="PIRSF" id="PIRSF009415">
    <property type="entry name" value="Hum_TFIIA_gamma"/>
    <property type="match status" value="1"/>
</dbReference>
<dbReference type="Proteomes" id="UP000243127">
    <property type="component" value="Nucleomorph 3"/>
</dbReference>
<proteinExistence type="inferred from homology"/>
<keyword evidence="4 6" id="KW-0804">Transcription</keyword>
<dbReference type="AlphaFoldDB" id="A9BLC8"/>
<evidence type="ECO:0000259" key="7">
    <source>
        <dbReference type="Pfam" id="PF02268"/>
    </source>
</evidence>
<gene>
    <name evidence="9" type="ORF">HAN_3g510</name>
</gene>
<sequence>MSFAQYRVSTIGIELEETLQELLDEGVIDLDLSELIKKRFDKAIMTVLKKWVKDKPVIKGKLKHYQNCDNVWVFHVSNPEIRVSSYSLPVQINESLKIVASDSKLISEVGPKKIKKKYLEKKKN</sequence>
<dbReference type="Pfam" id="PF02268">
    <property type="entry name" value="TFIIA_gamma_N"/>
    <property type="match status" value="1"/>
</dbReference>
<evidence type="ECO:0000256" key="2">
    <source>
        <dbReference type="ARBA" id="ARBA00007675"/>
    </source>
</evidence>
<evidence type="ECO:0000256" key="4">
    <source>
        <dbReference type="ARBA" id="ARBA00023163"/>
    </source>
</evidence>
<protein>
    <recommendedName>
        <fullName evidence="6">Transcription initiation factor IIA subunit 2</fullName>
    </recommendedName>
</protein>
<keyword evidence="9" id="KW-0542">Nucleomorph</keyword>
<reference evidence="9 10" key="1">
    <citation type="journal article" date="2007" name="Proc. Natl. Acad. Sci. U.S.A.">
        <title>Nucleomorph genome of Hemiselmis andersenii reveals complete intron loss and compaction as a driver of protein structure and function.</title>
        <authorList>
            <person name="Lane C.E."/>
            <person name="van den Heuvel K."/>
            <person name="Kozera C."/>
            <person name="Curtis B.A."/>
            <person name="Parsons B.J."/>
            <person name="Bowman S."/>
            <person name="Archibald J.M."/>
        </authorList>
    </citation>
    <scope>NUCLEOTIDE SEQUENCE [LARGE SCALE GENOMIC DNA]</scope>
    <source>
        <strain evidence="9 10">CCMP644</strain>
    </source>
</reference>
<evidence type="ECO:0000313" key="9">
    <source>
        <dbReference type="EMBL" id="ABW98311.1"/>
    </source>
</evidence>
<dbReference type="Gene3D" id="1.10.287.190">
    <property type="entry name" value="Transcription factor IIA gamma subunit, alpha-helical domain"/>
    <property type="match status" value="1"/>
</dbReference>
<dbReference type="Gene3D" id="2.30.18.10">
    <property type="entry name" value="Transcription factor IIA (TFIIA), beta-barrel domain"/>
    <property type="match status" value="1"/>
</dbReference>
<organism evidence="9 10">
    <name type="scientific">Hemiselmis andersenii</name>
    <name type="common">Cryptophyte alga</name>
    <dbReference type="NCBI Taxonomy" id="464988"/>
    <lineage>
        <taxon>Eukaryota</taxon>
        <taxon>Cryptophyceae</taxon>
        <taxon>Cryptomonadales</taxon>
        <taxon>Hemiselmidaceae</taxon>
        <taxon>Hemiselmis</taxon>
    </lineage>
</organism>
<dbReference type="GO" id="GO:0005672">
    <property type="term" value="C:transcription factor TFIIA complex"/>
    <property type="evidence" value="ECO:0007669"/>
    <property type="project" value="InterPro"/>
</dbReference>
<comment type="similarity">
    <text evidence="2 6">Belongs to the TFIIA subunit 2 family.</text>
</comment>
<keyword evidence="3 6" id="KW-0805">Transcription regulation</keyword>
<dbReference type="SUPFAM" id="SSF50784">
    <property type="entry name" value="Transcription factor IIA (TFIIA), beta-barrel domain"/>
    <property type="match status" value="1"/>
</dbReference>
<feature type="domain" description="Transcription initiation factor IIA gamma subunit N-terminal" evidence="7">
    <location>
        <begin position="5"/>
        <end position="48"/>
    </location>
</feature>
<dbReference type="PANTHER" id="PTHR10966">
    <property type="entry name" value="TRANSCRIPTION INITIATION FACTOR IIA SUBUNIT 2"/>
    <property type="match status" value="1"/>
</dbReference>
<evidence type="ECO:0000256" key="6">
    <source>
        <dbReference type="PIRNR" id="PIRNR009415"/>
    </source>
</evidence>
<dbReference type="InterPro" id="IPR009083">
    <property type="entry name" value="TFIIA_a-hlx"/>
</dbReference>
<dbReference type="SUPFAM" id="SSF47396">
    <property type="entry name" value="Transcription factor IIA (TFIIA), alpha-helical domain"/>
    <property type="match status" value="1"/>
</dbReference>
<evidence type="ECO:0000256" key="1">
    <source>
        <dbReference type="ARBA" id="ARBA00004123"/>
    </source>
</evidence>
<dbReference type="Pfam" id="PF02751">
    <property type="entry name" value="TFIIA_gamma_C"/>
    <property type="match status" value="1"/>
</dbReference>
<comment type="function">
    <text evidence="6">TFIIA is a component of the transcription machinery of RNA polymerase II and plays an important role in transcriptional activation.</text>
</comment>
<dbReference type="InterPro" id="IPR009088">
    <property type="entry name" value="TFIIA_b-brl"/>
</dbReference>
<dbReference type="CDD" id="cd10014">
    <property type="entry name" value="TFIIA_gamma_C"/>
    <property type="match status" value="1"/>
</dbReference>
<dbReference type="GO" id="GO:0006367">
    <property type="term" value="P:transcription initiation at RNA polymerase II promoter"/>
    <property type="evidence" value="ECO:0007669"/>
    <property type="project" value="InterPro"/>
</dbReference>
<dbReference type="GeneID" id="5739447"/>
<dbReference type="RefSeq" id="XP_001712636.1">
    <property type="nucleotide sequence ID" value="XM_001712584.1"/>
</dbReference>
<dbReference type="InterPro" id="IPR015872">
    <property type="entry name" value="TFIIA_gsu_N"/>
</dbReference>
<dbReference type="InterPro" id="IPR003194">
    <property type="entry name" value="TFIIA_gsu"/>
</dbReference>
<evidence type="ECO:0000256" key="3">
    <source>
        <dbReference type="ARBA" id="ARBA00023015"/>
    </source>
</evidence>
<dbReference type="EMBL" id="CP000883">
    <property type="protein sequence ID" value="ABW98311.1"/>
    <property type="molecule type" value="Genomic_DNA"/>
</dbReference>